<gene>
    <name evidence="1" type="ORF">phiK7A1_008c</name>
</gene>
<dbReference type="Proteomes" id="UP000516415">
    <property type="component" value="Segment"/>
</dbReference>
<sequence length="80" mass="9053">MEERFYRLEGFEEGDNVRVTFTDKPDVVGLLTHILSGSDGKDDDYVQFFVDSSAVAHEGMLEDGPDALEKYTFLTISKEE</sequence>
<protein>
    <submittedName>
        <fullName evidence="1">Uncharacterized protein</fullName>
    </submittedName>
</protein>
<keyword evidence="2" id="KW-1185">Reference proteome</keyword>
<organism evidence="1 2">
    <name type="scientific">Pseudomonas phage phiK7A1</name>
    <dbReference type="NCBI Taxonomy" id="2759194"/>
    <lineage>
        <taxon>Viruses</taxon>
        <taxon>Duplodnaviria</taxon>
        <taxon>Heunggongvirae</taxon>
        <taxon>Uroviricota</taxon>
        <taxon>Caudoviricetes</taxon>
        <taxon>Vandenendeviridae</taxon>
        <taxon>Gorskivirinae</taxon>
        <taxon>Torinovirus</taxon>
        <taxon>Torinovirus K7A1</taxon>
    </lineage>
</organism>
<reference evidence="1 2" key="1">
    <citation type="submission" date="2020-07" db="EMBL/GenBank/DDBJ databases">
        <authorList>
            <person name="Martino G."/>
            <person name="Holtappels D."/>
            <person name="Wagemans J."/>
            <person name="Lavigne R."/>
            <person name="Turina M."/>
            <person name="Ciuffo M."/>
        </authorList>
    </citation>
    <scope>NUCLEOTIDE SEQUENCE [LARGE SCALE GENOMIC DNA]</scope>
</reference>
<evidence type="ECO:0000313" key="1">
    <source>
        <dbReference type="EMBL" id="QNR53798.1"/>
    </source>
</evidence>
<evidence type="ECO:0000313" key="2">
    <source>
        <dbReference type="Proteomes" id="UP000516415"/>
    </source>
</evidence>
<proteinExistence type="predicted"/>
<accession>A0A7H0XFK8</accession>
<name>A0A7H0XFK8_9CAUD</name>
<dbReference type="EMBL" id="MT740307">
    <property type="protein sequence ID" value="QNR53798.1"/>
    <property type="molecule type" value="Genomic_DNA"/>
</dbReference>